<evidence type="ECO:0000313" key="2">
    <source>
        <dbReference type="EMBL" id="QEV40267.1"/>
    </source>
</evidence>
<organism evidence="2 3">
    <name type="scientific">Streptomyces nodosus</name>
    <dbReference type="NCBI Taxonomy" id="40318"/>
    <lineage>
        <taxon>Bacteria</taxon>
        <taxon>Bacillati</taxon>
        <taxon>Actinomycetota</taxon>
        <taxon>Actinomycetes</taxon>
        <taxon>Kitasatosporales</taxon>
        <taxon>Streptomycetaceae</taxon>
        <taxon>Streptomyces</taxon>
    </lineage>
</organism>
<evidence type="ECO:0000256" key="1">
    <source>
        <dbReference type="SAM" id="MobiDB-lite"/>
    </source>
</evidence>
<sequence length="98" mass="10217">MRGEERRGGRGRGRGGGGGRGEGNGGAAGVRGRPGGARATARQEHHRHGGNGAHSASGRAPAGEPRRCCRPCAVTVRRVGHRPASFRQDRMRTPLHPA</sequence>
<dbReference type="Proteomes" id="UP000325763">
    <property type="component" value="Chromosome"/>
</dbReference>
<dbReference type="KEGG" id="snq:CP978_18470"/>
<feature type="region of interest" description="Disordered" evidence="1">
    <location>
        <begin position="1"/>
        <end position="68"/>
    </location>
</feature>
<dbReference type="EMBL" id="CP023747">
    <property type="protein sequence ID" value="QEV40267.1"/>
    <property type="molecule type" value="Genomic_DNA"/>
</dbReference>
<reference evidence="2 3" key="1">
    <citation type="submission" date="2017-09" db="EMBL/GenBank/DDBJ databases">
        <title>Streptomyces genome completion.</title>
        <authorList>
            <person name="Lee N."/>
            <person name="Cho B.-K."/>
        </authorList>
    </citation>
    <scope>NUCLEOTIDE SEQUENCE [LARGE SCALE GENOMIC DNA]</scope>
    <source>
        <strain evidence="2 3">ATCC 14899</strain>
    </source>
</reference>
<accession>A0A5P2W7G7</accession>
<feature type="compositionally biased region" description="Gly residues" evidence="1">
    <location>
        <begin position="14"/>
        <end position="35"/>
    </location>
</feature>
<dbReference type="AlphaFoldDB" id="A0A5P2W7G7"/>
<name>A0A5P2W7G7_9ACTN</name>
<proteinExistence type="predicted"/>
<gene>
    <name evidence="2" type="ORF">CP978_18470</name>
</gene>
<protein>
    <submittedName>
        <fullName evidence="2">Uncharacterized protein</fullName>
    </submittedName>
</protein>
<evidence type="ECO:0000313" key="3">
    <source>
        <dbReference type="Proteomes" id="UP000325763"/>
    </source>
</evidence>